<feature type="region of interest" description="Disordered" evidence="1">
    <location>
        <begin position="1"/>
        <end position="50"/>
    </location>
</feature>
<keyword evidence="3" id="KW-1185">Reference proteome</keyword>
<dbReference type="AlphaFoldDB" id="A0AAV7T027"/>
<dbReference type="EMBL" id="JANPWB010000007">
    <property type="protein sequence ID" value="KAJ1169479.1"/>
    <property type="molecule type" value="Genomic_DNA"/>
</dbReference>
<accession>A0AAV7T027</accession>
<protein>
    <submittedName>
        <fullName evidence="2">Uncharacterized protein</fullName>
    </submittedName>
</protein>
<reference evidence="2" key="1">
    <citation type="journal article" date="2022" name="bioRxiv">
        <title>Sequencing and chromosome-scale assembly of the giantPleurodeles waltlgenome.</title>
        <authorList>
            <person name="Brown T."/>
            <person name="Elewa A."/>
            <person name="Iarovenko S."/>
            <person name="Subramanian E."/>
            <person name="Araus A.J."/>
            <person name="Petzold A."/>
            <person name="Susuki M."/>
            <person name="Suzuki K.-i.T."/>
            <person name="Hayashi T."/>
            <person name="Toyoda A."/>
            <person name="Oliveira C."/>
            <person name="Osipova E."/>
            <person name="Leigh N.D."/>
            <person name="Simon A."/>
            <person name="Yun M.H."/>
        </authorList>
    </citation>
    <scope>NUCLEOTIDE SEQUENCE</scope>
    <source>
        <strain evidence="2">20211129_DDA</strain>
        <tissue evidence="2">Liver</tissue>
    </source>
</reference>
<feature type="compositionally biased region" description="Basic and acidic residues" evidence="1">
    <location>
        <begin position="16"/>
        <end position="26"/>
    </location>
</feature>
<comment type="caution">
    <text evidence="2">The sequence shown here is derived from an EMBL/GenBank/DDBJ whole genome shotgun (WGS) entry which is preliminary data.</text>
</comment>
<proteinExistence type="predicted"/>
<dbReference type="Proteomes" id="UP001066276">
    <property type="component" value="Chromosome 4_1"/>
</dbReference>
<evidence type="ECO:0000256" key="1">
    <source>
        <dbReference type="SAM" id="MobiDB-lite"/>
    </source>
</evidence>
<sequence>MKTRGCNSGDEIVQPKYDESSEDRRLPPVNRPLTSVNNKDVGRKTKDVQSTQAQVQINTILEFTVLRVREHVERQPHERAKHRAC</sequence>
<gene>
    <name evidence="2" type="ORF">NDU88_001372</name>
</gene>
<name>A0AAV7T027_PLEWA</name>
<evidence type="ECO:0000313" key="2">
    <source>
        <dbReference type="EMBL" id="KAJ1169479.1"/>
    </source>
</evidence>
<organism evidence="2 3">
    <name type="scientific">Pleurodeles waltl</name>
    <name type="common">Iberian ribbed newt</name>
    <dbReference type="NCBI Taxonomy" id="8319"/>
    <lineage>
        <taxon>Eukaryota</taxon>
        <taxon>Metazoa</taxon>
        <taxon>Chordata</taxon>
        <taxon>Craniata</taxon>
        <taxon>Vertebrata</taxon>
        <taxon>Euteleostomi</taxon>
        <taxon>Amphibia</taxon>
        <taxon>Batrachia</taxon>
        <taxon>Caudata</taxon>
        <taxon>Salamandroidea</taxon>
        <taxon>Salamandridae</taxon>
        <taxon>Pleurodelinae</taxon>
        <taxon>Pleurodeles</taxon>
    </lineage>
</organism>
<evidence type="ECO:0000313" key="3">
    <source>
        <dbReference type="Proteomes" id="UP001066276"/>
    </source>
</evidence>